<sequence>MTVQPGAVPDACVASAAAASGATSGATSGAASDASAAATAAAAADVASSGAAAPDAVAAATAVEAADLRSGWLTGIAHVVSPNADARPAGAVASLLVIHNISLPPGRFGTGDVARLFTNTLDPQADPFYPAIAGVRVSAHFLIARSGDVTQFVPTEQRAWHAGVSSFEGRERCNDFSIGIELEGTDELPFTDAQYAALAGLCKRLLACHPIDALAGHSDIAPGRKTDPGPCFDWQRLRDALALPPAFFPFQPTPAGPV</sequence>
<evidence type="ECO:0000256" key="11">
    <source>
        <dbReference type="ARBA" id="ARBA00039257"/>
    </source>
</evidence>
<evidence type="ECO:0000259" key="13">
    <source>
        <dbReference type="SMART" id="SM00644"/>
    </source>
</evidence>
<evidence type="ECO:0000256" key="9">
    <source>
        <dbReference type="ARBA" id="ARBA00022833"/>
    </source>
</evidence>
<organism evidence="14 15">
    <name type="scientific">Chitinasiproducens palmae</name>
    <dbReference type="NCBI Taxonomy" id="1770053"/>
    <lineage>
        <taxon>Bacteria</taxon>
        <taxon>Pseudomonadati</taxon>
        <taxon>Pseudomonadota</taxon>
        <taxon>Betaproteobacteria</taxon>
        <taxon>Burkholderiales</taxon>
        <taxon>Burkholderiaceae</taxon>
        <taxon>Chitinasiproducens</taxon>
    </lineage>
</organism>
<dbReference type="NCBIfam" id="NF008758">
    <property type="entry name" value="PRK11789.1"/>
    <property type="match status" value="1"/>
</dbReference>
<dbReference type="EC" id="3.5.1.28" evidence="5"/>
<evidence type="ECO:0000256" key="8">
    <source>
        <dbReference type="ARBA" id="ARBA00022801"/>
    </source>
</evidence>
<dbReference type="AlphaFoldDB" id="A0A1H2PRM4"/>
<dbReference type="GO" id="GO:0008745">
    <property type="term" value="F:N-acetylmuramoyl-L-alanine amidase activity"/>
    <property type="evidence" value="ECO:0007669"/>
    <property type="project" value="UniProtKB-EC"/>
</dbReference>
<dbReference type="GO" id="GO:0071555">
    <property type="term" value="P:cell wall organization"/>
    <property type="evidence" value="ECO:0007669"/>
    <property type="project" value="UniProtKB-KW"/>
</dbReference>
<keyword evidence="9" id="KW-0862">Zinc</keyword>
<evidence type="ECO:0000256" key="1">
    <source>
        <dbReference type="ARBA" id="ARBA00001561"/>
    </source>
</evidence>
<evidence type="ECO:0000313" key="15">
    <source>
        <dbReference type="Proteomes" id="UP000243719"/>
    </source>
</evidence>
<dbReference type="SMART" id="SM00644">
    <property type="entry name" value="Ami_2"/>
    <property type="match status" value="1"/>
</dbReference>
<comment type="cofactor">
    <cofactor evidence="2">
        <name>Zn(2+)</name>
        <dbReference type="ChEBI" id="CHEBI:29105"/>
    </cofactor>
</comment>
<comment type="catalytic activity">
    <reaction evidence="1">
        <text>Hydrolyzes the link between N-acetylmuramoyl residues and L-amino acid residues in certain cell-wall glycopeptides.</text>
        <dbReference type="EC" id="3.5.1.28"/>
    </reaction>
</comment>
<keyword evidence="15" id="KW-1185">Reference proteome</keyword>
<dbReference type="Gene3D" id="3.40.80.10">
    <property type="entry name" value="Peptidoglycan recognition protein-like"/>
    <property type="match status" value="1"/>
</dbReference>
<evidence type="ECO:0000256" key="10">
    <source>
        <dbReference type="ARBA" id="ARBA00023316"/>
    </source>
</evidence>
<keyword evidence="6" id="KW-0963">Cytoplasm</keyword>
<gene>
    <name evidence="14" type="ORF">SAMN05216551_108184</name>
</gene>
<dbReference type="GO" id="GO:0009254">
    <property type="term" value="P:peptidoglycan turnover"/>
    <property type="evidence" value="ECO:0007669"/>
    <property type="project" value="TreeGrafter"/>
</dbReference>
<keyword evidence="8" id="KW-0378">Hydrolase</keyword>
<proteinExistence type="inferred from homology"/>
<comment type="similarity">
    <text evidence="4">Belongs to the N-acetylmuramoyl-L-alanine amidase 2 family.</text>
</comment>
<dbReference type="PANTHER" id="PTHR30417:SF4">
    <property type="entry name" value="1,6-ANHYDRO-N-ACETYLMURAMYL-L-ALANINE AMIDASE AMPD"/>
    <property type="match status" value="1"/>
</dbReference>
<dbReference type="OrthoDB" id="9794842at2"/>
<dbReference type="PANTHER" id="PTHR30417">
    <property type="entry name" value="N-ACETYLMURAMOYL-L-ALANINE AMIDASE AMID"/>
    <property type="match status" value="1"/>
</dbReference>
<dbReference type="InterPro" id="IPR002502">
    <property type="entry name" value="Amidase_domain"/>
</dbReference>
<evidence type="ECO:0000256" key="12">
    <source>
        <dbReference type="ARBA" id="ARBA00042615"/>
    </source>
</evidence>
<comment type="subcellular location">
    <subcellularLocation>
        <location evidence="3">Cytoplasm</location>
    </subcellularLocation>
</comment>
<evidence type="ECO:0000256" key="4">
    <source>
        <dbReference type="ARBA" id="ARBA00007553"/>
    </source>
</evidence>
<evidence type="ECO:0000256" key="7">
    <source>
        <dbReference type="ARBA" id="ARBA00022723"/>
    </source>
</evidence>
<protein>
    <recommendedName>
        <fullName evidence="11">1,6-anhydro-N-acetylmuramyl-L-alanine amidase AmpD</fullName>
        <ecNumber evidence="5">3.5.1.28</ecNumber>
    </recommendedName>
    <alternativeName>
        <fullName evidence="12">N-acetylmuramoyl-L-alanine amidase</fullName>
    </alternativeName>
</protein>
<evidence type="ECO:0000256" key="3">
    <source>
        <dbReference type="ARBA" id="ARBA00004496"/>
    </source>
</evidence>
<dbReference type="EMBL" id="FNLO01000008">
    <property type="protein sequence ID" value="SDV49555.1"/>
    <property type="molecule type" value="Genomic_DNA"/>
</dbReference>
<accession>A0A1H2PRM4</accession>
<dbReference type="STRING" id="1770053.SAMN05216551_108184"/>
<evidence type="ECO:0000256" key="2">
    <source>
        <dbReference type="ARBA" id="ARBA00001947"/>
    </source>
</evidence>
<reference evidence="15" key="1">
    <citation type="submission" date="2016-09" db="EMBL/GenBank/DDBJ databases">
        <authorList>
            <person name="Varghese N."/>
            <person name="Submissions S."/>
        </authorList>
    </citation>
    <scope>NUCLEOTIDE SEQUENCE [LARGE SCALE GENOMIC DNA]</scope>
    <source>
        <strain evidence="15">JS23</strain>
    </source>
</reference>
<dbReference type="InterPro" id="IPR036505">
    <property type="entry name" value="Amidase/PGRP_sf"/>
</dbReference>
<dbReference type="Pfam" id="PF01510">
    <property type="entry name" value="Amidase_2"/>
    <property type="match status" value="1"/>
</dbReference>
<evidence type="ECO:0000256" key="6">
    <source>
        <dbReference type="ARBA" id="ARBA00022490"/>
    </source>
</evidence>
<feature type="domain" description="N-acetylmuramoyl-L-alanine amidase" evidence="13">
    <location>
        <begin position="81"/>
        <end position="229"/>
    </location>
</feature>
<dbReference type="Proteomes" id="UP000243719">
    <property type="component" value="Unassembled WGS sequence"/>
</dbReference>
<dbReference type="GO" id="GO:0005737">
    <property type="term" value="C:cytoplasm"/>
    <property type="evidence" value="ECO:0007669"/>
    <property type="project" value="UniProtKB-SubCell"/>
</dbReference>
<dbReference type="GO" id="GO:0009253">
    <property type="term" value="P:peptidoglycan catabolic process"/>
    <property type="evidence" value="ECO:0007669"/>
    <property type="project" value="InterPro"/>
</dbReference>
<name>A0A1H2PRM4_9BURK</name>
<dbReference type="InterPro" id="IPR051206">
    <property type="entry name" value="NAMLAA_amidase_2"/>
</dbReference>
<evidence type="ECO:0000313" key="14">
    <source>
        <dbReference type="EMBL" id="SDV49555.1"/>
    </source>
</evidence>
<evidence type="ECO:0000256" key="5">
    <source>
        <dbReference type="ARBA" id="ARBA00011901"/>
    </source>
</evidence>
<keyword evidence="10" id="KW-0961">Cell wall biogenesis/degradation</keyword>
<dbReference type="SUPFAM" id="SSF55846">
    <property type="entry name" value="N-acetylmuramoyl-L-alanine amidase-like"/>
    <property type="match status" value="1"/>
</dbReference>
<dbReference type="CDD" id="cd06583">
    <property type="entry name" value="PGRP"/>
    <property type="match status" value="1"/>
</dbReference>
<keyword evidence="7" id="KW-0479">Metal-binding</keyword>
<dbReference type="GO" id="GO:0046872">
    <property type="term" value="F:metal ion binding"/>
    <property type="evidence" value="ECO:0007669"/>
    <property type="project" value="UniProtKB-KW"/>
</dbReference>